<dbReference type="InterPro" id="IPR020449">
    <property type="entry name" value="Tscrpt_reg_AraC-type_HTH"/>
</dbReference>
<proteinExistence type="predicted"/>
<dbReference type="Proteomes" id="UP001649230">
    <property type="component" value="Chromosome"/>
</dbReference>
<organism evidence="5 6">
    <name type="scientific">Paenibacillus hexagrammi</name>
    <dbReference type="NCBI Taxonomy" id="2908839"/>
    <lineage>
        <taxon>Bacteria</taxon>
        <taxon>Bacillati</taxon>
        <taxon>Bacillota</taxon>
        <taxon>Bacilli</taxon>
        <taxon>Bacillales</taxon>
        <taxon>Paenibacillaceae</taxon>
        <taxon>Paenibacillus</taxon>
    </lineage>
</organism>
<evidence type="ECO:0000256" key="3">
    <source>
        <dbReference type="ARBA" id="ARBA00023163"/>
    </source>
</evidence>
<evidence type="ECO:0000259" key="4">
    <source>
        <dbReference type="PROSITE" id="PS01124"/>
    </source>
</evidence>
<keyword evidence="1" id="KW-0805">Transcription regulation</keyword>
<dbReference type="PANTHER" id="PTHR43280:SF2">
    <property type="entry name" value="HTH-TYPE TRANSCRIPTIONAL REGULATOR EXSA"/>
    <property type="match status" value="1"/>
</dbReference>
<dbReference type="InterPro" id="IPR018060">
    <property type="entry name" value="HTH_AraC"/>
</dbReference>
<keyword evidence="2" id="KW-0238">DNA-binding</keyword>
<dbReference type="RefSeq" id="WP_235118847.1">
    <property type="nucleotide sequence ID" value="NZ_CP090978.1"/>
</dbReference>
<keyword evidence="6" id="KW-1185">Reference proteome</keyword>
<dbReference type="Pfam" id="PF12833">
    <property type="entry name" value="HTH_18"/>
    <property type="match status" value="1"/>
</dbReference>
<dbReference type="PROSITE" id="PS01124">
    <property type="entry name" value="HTH_ARAC_FAMILY_2"/>
    <property type="match status" value="1"/>
</dbReference>
<evidence type="ECO:0000256" key="1">
    <source>
        <dbReference type="ARBA" id="ARBA00023015"/>
    </source>
</evidence>
<protein>
    <submittedName>
        <fullName evidence="5">AraC family transcriptional regulator</fullName>
    </submittedName>
</protein>
<dbReference type="PRINTS" id="PR00032">
    <property type="entry name" value="HTHARAC"/>
</dbReference>
<name>A0ABY3SES3_9BACL</name>
<dbReference type="InterPro" id="IPR009057">
    <property type="entry name" value="Homeodomain-like_sf"/>
</dbReference>
<dbReference type="Gene3D" id="1.10.10.60">
    <property type="entry name" value="Homeodomain-like"/>
    <property type="match status" value="2"/>
</dbReference>
<dbReference type="EMBL" id="CP090978">
    <property type="protein sequence ID" value="UJF32497.1"/>
    <property type="molecule type" value="Genomic_DNA"/>
</dbReference>
<evidence type="ECO:0000313" key="5">
    <source>
        <dbReference type="EMBL" id="UJF32497.1"/>
    </source>
</evidence>
<evidence type="ECO:0000256" key="2">
    <source>
        <dbReference type="ARBA" id="ARBA00023125"/>
    </source>
</evidence>
<keyword evidence="3" id="KW-0804">Transcription</keyword>
<reference evidence="5 6" key="1">
    <citation type="journal article" date="2024" name="Int. J. Syst. Evol. Microbiol.">
        <title>Paenibacillus hexagrammi sp. nov., a novel bacterium isolated from the gut content of Hexagrammos agrammus.</title>
        <authorList>
            <person name="Jung H.K."/>
            <person name="Kim D.G."/>
            <person name="Zin H."/>
            <person name="Park J."/>
            <person name="Jung H."/>
            <person name="Kim Y.O."/>
            <person name="Kong H.J."/>
            <person name="Kim J.W."/>
            <person name="Kim Y.S."/>
        </authorList>
    </citation>
    <scope>NUCLEOTIDE SEQUENCE [LARGE SCALE GENOMIC DNA]</scope>
    <source>
        <strain evidence="5 6">YPD9-1</strain>
    </source>
</reference>
<dbReference type="PANTHER" id="PTHR43280">
    <property type="entry name" value="ARAC-FAMILY TRANSCRIPTIONAL REGULATOR"/>
    <property type="match status" value="1"/>
</dbReference>
<accession>A0ABY3SES3</accession>
<feature type="domain" description="HTH araC/xylS-type" evidence="4">
    <location>
        <begin position="56"/>
        <end position="155"/>
    </location>
</feature>
<dbReference type="SMART" id="SM00342">
    <property type="entry name" value="HTH_ARAC"/>
    <property type="match status" value="1"/>
</dbReference>
<sequence>MEQPHSSNDWQPKIVHLANQVQQIETLEDLAGLVAQVIQQYVESSPTRKAPRSKVQQIQEYIAAHYDSNELSLASVAKEFFISSGYLSMRFKQDLGINFLDYIHQYRVEQSKILLKNGDMKIQSIAKAVGYCDEAHYSKTFKKWTGMAPSQYQKSQILMQ</sequence>
<dbReference type="SUPFAM" id="SSF46689">
    <property type="entry name" value="Homeodomain-like"/>
    <property type="match status" value="2"/>
</dbReference>
<gene>
    <name evidence="5" type="ORF">L0M14_22905</name>
</gene>
<evidence type="ECO:0000313" key="6">
    <source>
        <dbReference type="Proteomes" id="UP001649230"/>
    </source>
</evidence>